<feature type="domain" description="Glycosyl transferase family 1" evidence="1">
    <location>
        <begin position="190"/>
        <end position="340"/>
    </location>
</feature>
<evidence type="ECO:0000313" key="4">
    <source>
        <dbReference type="Proteomes" id="UP000243629"/>
    </source>
</evidence>
<accession>A0A1I4T182</accession>
<dbReference type="Pfam" id="PF13439">
    <property type="entry name" value="Glyco_transf_4"/>
    <property type="match status" value="1"/>
</dbReference>
<gene>
    <name evidence="3" type="ORF">SAMN05216217_11257</name>
</gene>
<dbReference type="STRING" id="1720063.SAMN05216217_11257"/>
<reference evidence="4" key="1">
    <citation type="submission" date="2016-10" db="EMBL/GenBank/DDBJ databases">
        <authorList>
            <person name="Varghese N."/>
            <person name="Submissions S."/>
        </authorList>
    </citation>
    <scope>NUCLEOTIDE SEQUENCE [LARGE SCALE GENOMIC DNA]</scope>
    <source>
        <strain evidence="4">DSM 24213</strain>
    </source>
</reference>
<dbReference type="InterPro" id="IPR001296">
    <property type="entry name" value="Glyco_trans_1"/>
</dbReference>
<dbReference type="GO" id="GO:0016757">
    <property type="term" value="F:glycosyltransferase activity"/>
    <property type="evidence" value="ECO:0007669"/>
    <property type="project" value="InterPro"/>
</dbReference>
<dbReference type="AlphaFoldDB" id="A0A1I4T182"/>
<keyword evidence="4" id="KW-1185">Reference proteome</keyword>
<proteinExistence type="predicted"/>
<dbReference type="Pfam" id="PF00534">
    <property type="entry name" value="Glycos_transf_1"/>
    <property type="match status" value="1"/>
</dbReference>
<dbReference type="CDD" id="cd03811">
    <property type="entry name" value="GT4_GT28_WabH-like"/>
    <property type="match status" value="1"/>
</dbReference>
<evidence type="ECO:0000259" key="2">
    <source>
        <dbReference type="Pfam" id="PF13439"/>
    </source>
</evidence>
<organism evidence="3 4">
    <name type="scientific">Halopseudomonas yangmingensis</name>
    <dbReference type="NCBI Taxonomy" id="1720063"/>
    <lineage>
        <taxon>Bacteria</taxon>
        <taxon>Pseudomonadati</taxon>
        <taxon>Pseudomonadota</taxon>
        <taxon>Gammaproteobacteria</taxon>
        <taxon>Pseudomonadales</taxon>
        <taxon>Pseudomonadaceae</taxon>
        <taxon>Halopseudomonas</taxon>
    </lineage>
</organism>
<evidence type="ECO:0000313" key="3">
    <source>
        <dbReference type="EMBL" id="SFM70340.1"/>
    </source>
</evidence>
<dbReference type="EMBL" id="FOUI01000012">
    <property type="protein sequence ID" value="SFM70340.1"/>
    <property type="molecule type" value="Genomic_DNA"/>
</dbReference>
<dbReference type="SUPFAM" id="SSF53756">
    <property type="entry name" value="UDP-Glycosyltransferase/glycogen phosphorylase"/>
    <property type="match status" value="1"/>
</dbReference>
<protein>
    <submittedName>
        <fullName evidence="3">Glycosyltransferase involved in cell wall bisynthesis</fullName>
    </submittedName>
</protein>
<dbReference type="Gene3D" id="3.40.50.2000">
    <property type="entry name" value="Glycogen Phosphorylase B"/>
    <property type="match status" value="2"/>
</dbReference>
<dbReference type="Proteomes" id="UP000243629">
    <property type="component" value="Unassembled WGS sequence"/>
</dbReference>
<dbReference type="PANTHER" id="PTHR12526:SF630">
    <property type="entry name" value="GLYCOSYLTRANSFERASE"/>
    <property type="match status" value="1"/>
</dbReference>
<keyword evidence="3" id="KW-0808">Transferase</keyword>
<dbReference type="RefSeq" id="WP_093477006.1">
    <property type="nucleotide sequence ID" value="NZ_FOUI01000012.1"/>
</dbReference>
<sequence>MTANSRKRVLQIQLRYNVNASDLAEQIIAGLPSDQYEVTTLFLRGRPDPSEPISAAAHSVYFDCSPSDLKGFKRWAVVRRLFLFCQQQGFDAVIAHRFKPISMMMWISRFLHGTVFIGVEHGIGDYDRLMRRVEARALISNRWRMVGVSRAVKTYLIDRVAAFTSNNTLAINNAIDIQRARCLMLAADAARETLGLPKSGKIIGCIGRLVPVKGHALLIEAFSRISGRYPDALIAVIGEGRSREDLETLIARYGLQQQVILLGARNDALQYVRAFDIFAMPSYSEGLPLALLEGLAGERPVVGSDIPSMLPILQDCGGSVFRSADAEDLARQLDALLALDPASLANKGALGFEYLCKNHSIDEFRNSYRDLLDDLLGNLSGC</sequence>
<dbReference type="GO" id="GO:1901135">
    <property type="term" value="P:carbohydrate derivative metabolic process"/>
    <property type="evidence" value="ECO:0007669"/>
    <property type="project" value="UniProtKB-ARBA"/>
</dbReference>
<dbReference type="PANTHER" id="PTHR12526">
    <property type="entry name" value="GLYCOSYLTRANSFERASE"/>
    <property type="match status" value="1"/>
</dbReference>
<dbReference type="InterPro" id="IPR028098">
    <property type="entry name" value="Glyco_trans_4-like_N"/>
</dbReference>
<dbReference type="OrthoDB" id="6713459at2"/>
<evidence type="ECO:0000259" key="1">
    <source>
        <dbReference type="Pfam" id="PF00534"/>
    </source>
</evidence>
<feature type="domain" description="Glycosyltransferase subfamily 4-like N-terminal" evidence="2">
    <location>
        <begin position="25"/>
        <end position="179"/>
    </location>
</feature>
<name>A0A1I4T182_9GAMM</name>